<evidence type="ECO:0000313" key="5">
    <source>
        <dbReference type="EMBL" id="KAH7087065.1"/>
    </source>
</evidence>
<keyword evidence="2" id="KW-0521">NADP</keyword>
<comment type="similarity">
    <text evidence="1">Belongs to the NmrA-type oxidoreductase family. Isoflavone reductase subfamily.</text>
</comment>
<dbReference type="AlphaFoldDB" id="A0A8K0R4Y9"/>
<dbReference type="InterPro" id="IPR016040">
    <property type="entry name" value="NAD(P)-bd_dom"/>
</dbReference>
<dbReference type="SUPFAM" id="SSF51735">
    <property type="entry name" value="NAD(P)-binding Rossmann-fold domains"/>
    <property type="match status" value="1"/>
</dbReference>
<feature type="domain" description="NAD(P)-binding" evidence="4">
    <location>
        <begin position="11"/>
        <end position="170"/>
    </location>
</feature>
<evidence type="ECO:0000256" key="2">
    <source>
        <dbReference type="ARBA" id="ARBA00022857"/>
    </source>
</evidence>
<dbReference type="InterPro" id="IPR051609">
    <property type="entry name" value="NmrA/Isoflavone_reductase-like"/>
</dbReference>
<reference evidence="5" key="1">
    <citation type="journal article" date="2021" name="Nat. Commun.">
        <title>Genetic determinants of endophytism in the Arabidopsis root mycobiome.</title>
        <authorList>
            <person name="Mesny F."/>
            <person name="Miyauchi S."/>
            <person name="Thiergart T."/>
            <person name="Pickel B."/>
            <person name="Atanasova L."/>
            <person name="Karlsson M."/>
            <person name="Huettel B."/>
            <person name="Barry K.W."/>
            <person name="Haridas S."/>
            <person name="Chen C."/>
            <person name="Bauer D."/>
            <person name="Andreopoulos W."/>
            <person name="Pangilinan J."/>
            <person name="LaButti K."/>
            <person name="Riley R."/>
            <person name="Lipzen A."/>
            <person name="Clum A."/>
            <person name="Drula E."/>
            <person name="Henrissat B."/>
            <person name="Kohler A."/>
            <person name="Grigoriev I.V."/>
            <person name="Martin F.M."/>
            <person name="Hacquard S."/>
        </authorList>
    </citation>
    <scope>NUCLEOTIDE SEQUENCE</scope>
    <source>
        <strain evidence="5">MPI-SDFR-AT-0120</strain>
    </source>
</reference>
<dbReference type="Gene3D" id="3.40.50.720">
    <property type="entry name" value="NAD(P)-binding Rossmann-like Domain"/>
    <property type="match status" value="1"/>
</dbReference>
<keyword evidence="6" id="KW-1185">Reference proteome</keyword>
<dbReference type="EMBL" id="JAGMVJ010000010">
    <property type="protein sequence ID" value="KAH7087065.1"/>
    <property type="molecule type" value="Genomic_DNA"/>
</dbReference>
<evidence type="ECO:0000313" key="6">
    <source>
        <dbReference type="Proteomes" id="UP000813461"/>
    </source>
</evidence>
<dbReference type="PANTHER" id="PTHR47706">
    <property type="entry name" value="NMRA-LIKE FAMILY PROTEIN"/>
    <property type="match status" value="1"/>
</dbReference>
<dbReference type="GO" id="GO:0016491">
    <property type="term" value="F:oxidoreductase activity"/>
    <property type="evidence" value="ECO:0007669"/>
    <property type="project" value="UniProtKB-KW"/>
</dbReference>
<sequence>MTFTVGIAGISSRLARLIANELLKRPDVRLRGSCRDTAKLPENLRESPRVSLFQAGPYDTKTLRSLIHGCDAVVCCYAAEDEIMVNGQKLLIDLCEEEGITRYIASDYTVDYTKFDWGDLAIKEPMKHIKTYLESKATVKGVHVLVGFLMETTLDMNIIYDPKANKIRYWGTGNEKWDLTSYQTAAEYVAAVTLDPNATGLFKFRGEHKSALEVAEDVKSVLGTQPDLETRASLDDVALRLDGAGNTQDILSAIAYFILSGKVALGNNLDNAKYPDVKPETFSSVLSRRLK</sequence>
<protein>
    <recommendedName>
        <fullName evidence="4">NAD(P)-binding domain-containing protein</fullName>
    </recommendedName>
</protein>
<dbReference type="PANTHER" id="PTHR47706:SF9">
    <property type="entry name" value="NMRA-LIKE DOMAIN-CONTAINING PROTEIN-RELATED"/>
    <property type="match status" value="1"/>
</dbReference>
<proteinExistence type="inferred from homology"/>
<evidence type="ECO:0000256" key="3">
    <source>
        <dbReference type="ARBA" id="ARBA00023002"/>
    </source>
</evidence>
<organism evidence="5 6">
    <name type="scientific">Paraphoma chrysanthemicola</name>
    <dbReference type="NCBI Taxonomy" id="798071"/>
    <lineage>
        <taxon>Eukaryota</taxon>
        <taxon>Fungi</taxon>
        <taxon>Dikarya</taxon>
        <taxon>Ascomycota</taxon>
        <taxon>Pezizomycotina</taxon>
        <taxon>Dothideomycetes</taxon>
        <taxon>Pleosporomycetidae</taxon>
        <taxon>Pleosporales</taxon>
        <taxon>Pleosporineae</taxon>
        <taxon>Phaeosphaeriaceae</taxon>
        <taxon>Paraphoma</taxon>
    </lineage>
</organism>
<dbReference type="InterPro" id="IPR036291">
    <property type="entry name" value="NAD(P)-bd_dom_sf"/>
</dbReference>
<comment type="caution">
    <text evidence="5">The sequence shown here is derived from an EMBL/GenBank/DDBJ whole genome shotgun (WGS) entry which is preliminary data.</text>
</comment>
<gene>
    <name evidence="5" type="ORF">FB567DRAFT_58961</name>
</gene>
<dbReference type="Proteomes" id="UP000813461">
    <property type="component" value="Unassembled WGS sequence"/>
</dbReference>
<name>A0A8K0R4Y9_9PLEO</name>
<evidence type="ECO:0000259" key="4">
    <source>
        <dbReference type="Pfam" id="PF13460"/>
    </source>
</evidence>
<keyword evidence="3" id="KW-0560">Oxidoreductase</keyword>
<evidence type="ECO:0000256" key="1">
    <source>
        <dbReference type="ARBA" id="ARBA00005725"/>
    </source>
</evidence>
<dbReference type="OrthoDB" id="419598at2759"/>
<accession>A0A8K0R4Y9</accession>
<dbReference type="Pfam" id="PF13460">
    <property type="entry name" value="NAD_binding_10"/>
    <property type="match status" value="1"/>
</dbReference>